<keyword evidence="2" id="KW-0732">Signal</keyword>
<gene>
    <name evidence="3" type="ORF">KTH89_22885</name>
</gene>
<proteinExistence type="predicted"/>
<evidence type="ECO:0000313" key="3">
    <source>
        <dbReference type="EMBL" id="MBU9739384.1"/>
    </source>
</evidence>
<comment type="caution">
    <text evidence="3">The sequence shown here is derived from an EMBL/GenBank/DDBJ whole genome shotgun (WGS) entry which is preliminary data.</text>
</comment>
<feature type="compositionally biased region" description="Polar residues" evidence="1">
    <location>
        <begin position="86"/>
        <end position="99"/>
    </location>
</feature>
<feature type="compositionally biased region" description="Basic and acidic residues" evidence="1">
    <location>
        <begin position="55"/>
        <end position="64"/>
    </location>
</feature>
<feature type="region of interest" description="Disordered" evidence="1">
    <location>
        <begin position="36"/>
        <end position="101"/>
    </location>
</feature>
<protein>
    <submittedName>
        <fullName evidence="3">Uncharacterized protein</fullName>
    </submittedName>
</protein>
<feature type="chain" id="PRO_5037462637" evidence="2">
    <location>
        <begin position="34"/>
        <end position="323"/>
    </location>
</feature>
<organism evidence="3 4">
    <name type="scientific">Diplocloster agilis</name>
    <dbReference type="NCBI Taxonomy" id="2850323"/>
    <lineage>
        <taxon>Bacteria</taxon>
        <taxon>Bacillati</taxon>
        <taxon>Bacillota</taxon>
        <taxon>Clostridia</taxon>
        <taxon>Lachnospirales</taxon>
        <taxon>Lachnospiraceae</taxon>
        <taxon>Diplocloster</taxon>
    </lineage>
</organism>
<feature type="signal peptide" evidence="2">
    <location>
        <begin position="1"/>
        <end position="33"/>
    </location>
</feature>
<reference evidence="3" key="1">
    <citation type="submission" date="2021-06" db="EMBL/GenBank/DDBJ databases">
        <title>Description of novel taxa of the family Lachnospiraceae.</title>
        <authorList>
            <person name="Chaplin A.V."/>
            <person name="Sokolova S.R."/>
            <person name="Pikina A.P."/>
            <person name="Korzhanova M."/>
            <person name="Belova V."/>
            <person name="Korostin D."/>
            <person name="Efimov B.A."/>
        </authorList>
    </citation>
    <scope>NUCLEOTIDE SEQUENCE</scope>
    <source>
        <strain evidence="3">ASD5720</strain>
    </source>
</reference>
<dbReference type="EMBL" id="JAHQCW010000057">
    <property type="protein sequence ID" value="MBU9739384.1"/>
    <property type="molecule type" value="Genomic_DNA"/>
</dbReference>
<sequence length="323" mass="34078">MSRNMCMKKRCLKGIAWLLVFMFGLHGCQAAGADEADGGGSVGSVGAVETAGQRDSGDLDRPGDTKVTAAPAKGGVSDDDGESDGTQTGVSLSDGTSEPSAAPEAVMMGTVIQVSGTTVLLAVDRNSSSGLFTVETADIPIADASGNPAKIGAVVPGMLVDVEYDGFIEEVYPGIVANPSRVRITDSADDMTGFYLTVVRDIFETDSALNSGIRTIALDLTGVHNLSDAEKEALVYLVWTQLGYEAVQSTWDELCEEGFIDKDRLSFEEGIVITFTDTPVKGSSFDFTVKKWRSGDGSIGYDDCKAKKSGKNWEYTLGGAWIS</sequence>
<dbReference type="AlphaFoldDB" id="A0A949NGU1"/>
<keyword evidence="4" id="KW-1185">Reference proteome</keyword>
<evidence type="ECO:0000256" key="2">
    <source>
        <dbReference type="SAM" id="SignalP"/>
    </source>
</evidence>
<evidence type="ECO:0000313" key="4">
    <source>
        <dbReference type="Proteomes" id="UP000712157"/>
    </source>
</evidence>
<accession>A0A949NGU1</accession>
<name>A0A949NGU1_9FIRM</name>
<evidence type="ECO:0000256" key="1">
    <source>
        <dbReference type="SAM" id="MobiDB-lite"/>
    </source>
</evidence>
<dbReference type="Proteomes" id="UP000712157">
    <property type="component" value="Unassembled WGS sequence"/>
</dbReference>
<dbReference type="RefSeq" id="WP_238723247.1">
    <property type="nucleotide sequence ID" value="NZ_JAHQCW010000057.1"/>
</dbReference>